<dbReference type="AlphaFoldDB" id="A0A1B7MMF7"/>
<gene>
    <name evidence="1" type="ORF">K503DRAFT_492654</name>
</gene>
<dbReference type="InParanoid" id="A0A1B7MMF7"/>
<name>A0A1B7MMF7_9AGAM</name>
<accession>A0A1B7MMF7</accession>
<reference evidence="1 2" key="1">
    <citation type="submission" date="2016-06" db="EMBL/GenBank/DDBJ databases">
        <title>Comparative genomics of the ectomycorrhizal sister species Rhizopogon vinicolor and Rhizopogon vesiculosus (Basidiomycota: Boletales) reveals a divergence of the mating type B locus.</title>
        <authorList>
            <consortium name="DOE Joint Genome Institute"/>
            <person name="Mujic A.B."/>
            <person name="Kuo A."/>
            <person name="Tritt A."/>
            <person name="Lipzen A."/>
            <person name="Chen C."/>
            <person name="Johnson J."/>
            <person name="Sharma A."/>
            <person name="Barry K."/>
            <person name="Grigoriev I.V."/>
            <person name="Spatafora J.W."/>
        </authorList>
    </citation>
    <scope>NUCLEOTIDE SEQUENCE [LARGE SCALE GENOMIC DNA]</scope>
    <source>
        <strain evidence="1 2">AM-OR11-026</strain>
    </source>
</reference>
<proteinExistence type="predicted"/>
<dbReference type="EMBL" id="KV448709">
    <property type="protein sequence ID" value="OAX33772.1"/>
    <property type="molecule type" value="Genomic_DNA"/>
</dbReference>
<dbReference type="Proteomes" id="UP000092154">
    <property type="component" value="Unassembled WGS sequence"/>
</dbReference>
<evidence type="ECO:0000313" key="2">
    <source>
        <dbReference type="Proteomes" id="UP000092154"/>
    </source>
</evidence>
<organism evidence="1 2">
    <name type="scientific">Rhizopogon vinicolor AM-OR11-026</name>
    <dbReference type="NCBI Taxonomy" id="1314800"/>
    <lineage>
        <taxon>Eukaryota</taxon>
        <taxon>Fungi</taxon>
        <taxon>Dikarya</taxon>
        <taxon>Basidiomycota</taxon>
        <taxon>Agaricomycotina</taxon>
        <taxon>Agaricomycetes</taxon>
        <taxon>Agaricomycetidae</taxon>
        <taxon>Boletales</taxon>
        <taxon>Suillineae</taxon>
        <taxon>Rhizopogonaceae</taxon>
        <taxon>Rhizopogon</taxon>
    </lineage>
</organism>
<evidence type="ECO:0000313" key="1">
    <source>
        <dbReference type="EMBL" id="OAX33772.1"/>
    </source>
</evidence>
<keyword evidence="2" id="KW-1185">Reference proteome</keyword>
<sequence>MENFVIEDVAEETPETEDIEKRGWYSYVDDDDDMEKRSTYEYGTFPFVCIIVSCMTRNASRRS</sequence>
<protein>
    <submittedName>
        <fullName evidence="1">Uncharacterized protein</fullName>
    </submittedName>
</protein>